<reference evidence="1 2" key="1">
    <citation type="journal article" date="2020" name="Nature">
        <title>Six reference-quality genomes reveal evolution of bat adaptations.</title>
        <authorList>
            <person name="Jebb D."/>
            <person name="Huang Z."/>
            <person name="Pippel M."/>
            <person name="Hughes G.M."/>
            <person name="Lavrichenko K."/>
            <person name="Devanna P."/>
            <person name="Winkler S."/>
            <person name="Jermiin L.S."/>
            <person name="Skirmuntt E.C."/>
            <person name="Katzourakis A."/>
            <person name="Burkitt-Gray L."/>
            <person name="Ray D.A."/>
            <person name="Sullivan K.A.M."/>
            <person name="Roscito J.G."/>
            <person name="Kirilenko B.M."/>
            <person name="Davalos L.M."/>
            <person name="Corthals A.P."/>
            <person name="Power M.L."/>
            <person name="Jones G."/>
            <person name="Ransome R.D."/>
            <person name="Dechmann D.K.N."/>
            <person name="Locatelli A.G."/>
            <person name="Puechmaille S.J."/>
            <person name="Fedrigo O."/>
            <person name="Jarvis E.D."/>
            <person name="Hiller M."/>
            <person name="Vernes S.C."/>
            <person name="Myers E.W."/>
            <person name="Teeling E.C."/>
        </authorList>
    </citation>
    <scope>NUCLEOTIDE SEQUENCE [LARGE SCALE GENOMIC DNA]</scope>
    <source>
        <strain evidence="1">MMolMol1</strain>
        <tissue evidence="1">Muscle</tissue>
    </source>
</reference>
<name>A0A7J8C8Z2_MOLMO</name>
<evidence type="ECO:0000313" key="2">
    <source>
        <dbReference type="Proteomes" id="UP000550707"/>
    </source>
</evidence>
<protein>
    <submittedName>
        <fullName evidence="1">Uncharacterized protein</fullName>
    </submittedName>
</protein>
<evidence type="ECO:0000313" key="1">
    <source>
        <dbReference type="EMBL" id="KAF6407317.1"/>
    </source>
</evidence>
<dbReference type="AlphaFoldDB" id="A0A7J8C8Z2"/>
<keyword evidence="2" id="KW-1185">Reference proteome</keyword>
<sequence>MDLYSHTFCDLGSLLFRNTFGGSELEERLVSTRSLLPTWYPFPSCCWLTGAATDNKPCVLLQASSPETVEGLPHHHHHPGDHWLSQGAETTASWPHLKMFRSLQDLPFPALLLTLLCFLLRKLS</sequence>
<comment type="caution">
    <text evidence="1">The sequence shown here is derived from an EMBL/GenBank/DDBJ whole genome shotgun (WGS) entry which is preliminary data.</text>
</comment>
<accession>A0A7J8C8Z2</accession>
<dbReference type="Proteomes" id="UP000550707">
    <property type="component" value="Unassembled WGS sequence"/>
</dbReference>
<gene>
    <name evidence="1" type="ORF">HJG59_009948</name>
</gene>
<proteinExistence type="predicted"/>
<organism evidence="1 2">
    <name type="scientific">Molossus molossus</name>
    <name type="common">Pallas' mastiff bat</name>
    <name type="synonym">Vespertilio molossus</name>
    <dbReference type="NCBI Taxonomy" id="27622"/>
    <lineage>
        <taxon>Eukaryota</taxon>
        <taxon>Metazoa</taxon>
        <taxon>Chordata</taxon>
        <taxon>Craniata</taxon>
        <taxon>Vertebrata</taxon>
        <taxon>Euteleostomi</taxon>
        <taxon>Mammalia</taxon>
        <taxon>Eutheria</taxon>
        <taxon>Laurasiatheria</taxon>
        <taxon>Chiroptera</taxon>
        <taxon>Yangochiroptera</taxon>
        <taxon>Molossidae</taxon>
        <taxon>Molossus</taxon>
    </lineage>
</organism>
<dbReference type="EMBL" id="JACASF010000021">
    <property type="protein sequence ID" value="KAF6407317.1"/>
    <property type="molecule type" value="Genomic_DNA"/>
</dbReference>
<dbReference type="InParanoid" id="A0A7J8C8Z2"/>